<feature type="domain" description="PRD" evidence="6">
    <location>
        <begin position="275"/>
        <end position="382"/>
    </location>
</feature>
<evidence type="ECO:0000256" key="4">
    <source>
        <dbReference type="ARBA" id="ARBA00023163"/>
    </source>
</evidence>
<dbReference type="PANTHER" id="PTHR30185">
    <property type="entry name" value="CRYPTIC BETA-GLUCOSIDE BGL OPERON ANTITERMINATOR"/>
    <property type="match status" value="1"/>
</dbReference>
<feature type="domain" description="PTS EIIA type-2" evidence="5">
    <location>
        <begin position="480"/>
        <end position="617"/>
    </location>
</feature>
<dbReference type="Pfam" id="PF00874">
    <property type="entry name" value="PRD"/>
    <property type="match status" value="2"/>
</dbReference>
<dbReference type="InterPro" id="IPR036388">
    <property type="entry name" value="WH-like_DNA-bd_sf"/>
</dbReference>
<dbReference type="Pfam" id="PF08279">
    <property type="entry name" value="HTH_11"/>
    <property type="match status" value="1"/>
</dbReference>
<dbReference type="Gene3D" id="1.10.1790.10">
    <property type="entry name" value="PRD domain"/>
    <property type="match status" value="2"/>
</dbReference>
<dbReference type="SUPFAM" id="SSF63520">
    <property type="entry name" value="PTS-regulatory domain, PRD"/>
    <property type="match status" value="2"/>
</dbReference>
<protein>
    <submittedName>
        <fullName evidence="7">Transcription antiterminator</fullName>
    </submittedName>
</protein>
<dbReference type="InterPro" id="IPR036390">
    <property type="entry name" value="WH_DNA-bd_sf"/>
</dbReference>
<dbReference type="Proteomes" id="UP000673375">
    <property type="component" value="Unassembled WGS sequence"/>
</dbReference>
<evidence type="ECO:0000313" key="7">
    <source>
        <dbReference type="EMBL" id="MBP1046177.1"/>
    </source>
</evidence>
<dbReference type="SUPFAM" id="SSF55804">
    <property type="entry name" value="Phoshotransferase/anion transport protein"/>
    <property type="match status" value="1"/>
</dbReference>
<keyword evidence="2" id="KW-0805">Transcription regulation</keyword>
<dbReference type="CDD" id="cd05568">
    <property type="entry name" value="PTS_IIB_bgl_like"/>
    <property type="match status" value="1"/>
</dbReference>
<dbReference type="PANTHER" id="PTHR30185:SF12">
    <property type="entry name" value="TRANSCRIPTIONAL REGULATOR MANR"/>
    <property type="match status" value="1"/>
</dbReference>
<keyword evidence="1" id="KW-0677">Repeat</keyword>
<comment type="caution">
    <text evidence="7">The sequence shown here is derived from an EMBL/GenBank/DDBJ whole genome shotgun (WGS) entry which is preliminary data.</text>
</comment>
<dbReference type="InterPro" id="IPR036634">
    <property type="entry name" value="PRD_sf"/>
</dbReference>
<dbReference type="RefSeq" id="WP_209556997.1">
    <property type="nucleotide sequence ID" value="NZ_JAEDXU010000003.1"/>
</dbReference>
<evidence type="ECO:0000256" key="3">
    <source>
        <dbReference type="ARBA" id="ARBA00023159"/>
    </source>
</evidence>
<dbReference type="InterPro" id="IPR013196">
    <property type="entry name" value="HTH_11"/>
</dbReference>
<sequence>MNISKRQTELIKRLINNQDMMTASSLSEALSVSSKTVRNDIQQINEIFQTPVIESKAGQGYFIHDPDRHLDGYLVENEPQNLQFELLNRIIDGHETGFYELADEFFISESTLDRIVKELNRVIAQRDKSLCIVRRQNRLLIEGKEEQKRQIFNIFLNQEIENHKLSLDKYADYFEFCDLKRLSSLIVSYHKRNQFAMNDFSTISFILHVAVLIERISKGSYVQVDRTKQIDKHSYELAKQFIEELEKKLSIVIPSQELYYIARLYSGKFILADQTNEEQFITLVDQLLEDVTLIFHIDFSADERMKDYLITHLSALYKRAVQKQYLTNPLTEEMKNKFPFIYNVSVFAADSIQKELGITFPDDEIAYIALHFLSASENINYGKKRKILLICPYGAAGRRLVRNKLNKITKYSIELIESTSIFDVEDLLADEIDLVLSTEELTLSKNIPIYHYGSFFNDEDVENIQTLLEERQPSESIVDQFFKEELFFPNQTFKSREEVITFLCRNLTEQGYCKPDYTEKVLSREQLSSTSYGNYYAIPHAIQRSALKNAVAVCCLDKPVDWGGNRVRLVLLLAMKEERDNSFEELFSQLVKILSEGSFVRKLSKQTDFETFIDMCK</sequence>
<dbReference type="InterPro" id="IPR007737">
    <property type="entry name" value="Mga_HTH"/>
</dbReference>
<dbReference type="Pfam" id="PF00359">
    <property type="entry name" value="PTS_EIIA_2"/>
    <property type="match status" value="1"/>
</dbReference>
<evidence type="ECO:0000313" key="8">
    <source>
        <dbReference type="Proteomes" id="UP000673375"/>
    </source>
</evidence>
<dbReference type="Gene3D" id="1.10.10.10">
    <property type="entry name" value="Winged helix-like DNA-binding domain superfamily/Winged helix DNA-binding domain"/>
    <property type="match status" value="1"/>
</dbReference>
<evidence type="ECO:0000256" key="2">
    <source>
        <dbReference type="ARBA" id="ARBA00023015"/>
    </source>
</evidence>
<dbReference type="InterPro" id="IPR002178">
    <property type="entry name" value="PTS_EIIA_type-2_dom"/>
</dbReference>
<evidence type="ECO:0000259" key="5">
    <source>
        <dbReference type="PROSITE" id="PS51094"/>
    </source>
</evidence>
<evidence type="ECO:0000259" key="6">
    <source>
        <dbReference type="PROSITE" id="PS51372"/>
    </source>
</evidence>
<dbReference type="InterPro" id="IPR050661">
    <property type="entry name" value="BglG_antiterminators"/>
</dbReference>
<dbReference type="Pfam" id="PF05043">
    <property type="entry name" value="Mga"/>
    <property type="match status" value="1"/>
</dbReference>
<accession>A0ABS4CJS3</accession>
<gene>
    <name evidence="7" type="ORF">I6N96_07765</name>
</gene>
<dbReference type="EMBL" id="JAEDXU010000003">
    <property type="protein sequence ID" value="MBP1046177.1"/>
    <property type="molecule type" value="Genomic_DNA"/>
</dbReference>
<dbReference type="PROSITE" id="PS51372">
    <property type="entry name" value="PRD_2"/>
    <property type="match status" value="1"/>
</dbReference>
<dbReference type="InterPro" id="IPR011608">
    <property type="entry name" value="PRD"/>
</dbReference>
<keyword evidence="4" id="KW-0804">Transcription</keyword>
<keyword evidence="8" id="KW-1185">Reference proteome</keyword>
<keyword evidence="3" id="KW-0010">Activator</keyword>
<name>A0ABS4CJS3_9ENTE</name>
<dbReference type="InterPro" id="IPR016152">
    <property type="entry name" value="PTrfase/Anion_transptr"/>
</dbReference>
<dbReference type="Gene3D" id="3.40.50.2300">
    <property type="match status" value="1"/>
</dbReference>
<organism evidence="7 8">
    <name type="scientific">Enterococcus larvae</name>
    <dbReference type="NCBI Taxonomy" id="2794352"/>
    <lineage>
        <taxon>Bacteria</taxon>
        <taxon>Bacillati</taxon>
        <taxon>Bacillota</taxon>
        <taxon>Bacilli</taxon>
        <taxon>Lactobacillales</taxon>
        <taxon>Enterococcaceae</taxon>
        <taxon>Enterococcus</taxon>
    </lineage>
</organism>
<dbReference type="SUPFAM" id="SSF46785">
    <property type="entry name" value="Winged helix' DNA-binding domain"/>
    <property type="match status" value="1"/>
</dbReference>
<proteinExistence type="predicted"/>
<dbReference type="Gene3D" id="3.40.930.10">
    <property type="entry name" value="Mannitol-specific EII, Chain A"/>
    <property type="match status" value="1"/>
</dbReference>
<dbReference type="CDD" id="cd00211">
    <property type="entry name" value="PTS_IIA_fru"/>
    <property type="match status" value="1"/>
</dbReference>
<evidence type="ECO:0000256" key="1">
    <source>
        <dbReference type="ARBA" id="ARBA00022737"/>
    </source>
</evidence>
<reference evidence="7 8" key="1">
    <citation type="submission" date="2020-12" db="EMBL/GenBank/DDBJ databases">
        <title>Vagococcus allomyrinae sp. nov. and Enterococcus lavae sp. nov., isolated from the larvae of Allomyrina dichotoma.</title>
        <authorList>
            <person name="Lee S.D."/>
        </authorList>
    </citation>
    <scope>NUCLEOTIDE SEQUENCE [LARGE SCALE GENOMIC DNA]</scope>
    <source>
        <strain evidence="7 8">BWM-S5</strain>
    </source>
</reference>
<dbReference type="PROSITE" id="PS51094">
    <property type="entry name" value="PTS_EIIA_TYPE_2"/>
    <property type="match status" value="1"/>
</dbReference>